<dbReference type="HAMAP" id="MF_00484">
    <property type="entry name" value="Glycogen_synth"/>
    <property type="match status" value="1"/>
</dbReference>
<dbReference type="RefSeq" id="WP_145769469.1">
    <property type="nucleotide sequence ID" value="NZ_LR778301.1"/>
</dbReference>
<organism evidence="11 12">
    <name type="scientific">Denitratisoma oestradiolicum</name>
    <dbReference type="NCBI Taxonomy" id="311182"/>
    <lineage>
        <taxon>Bacteria</taxon>
        <taxon>Pseudomonadati</taxon>
        <taxon>Pseudomonadota</taxon>
        <taxon>Betaproteobacteria</taxon>
        <taxon>Nitrosomonadales</taxon>
        <taxon>Sterolibacteriaceae</taxon>
        <taxon>Denitratisoma</taxon>
    </lineage>
</organism>
<name>A0A6S6Y5G3_9PROT</name>
<evidence type="ECO:0000259" key="10">
    <source>
        <dbReference type="Pfam" id="PF08323"/>
    </source>
</evidence>
<dbReference type="PANTHER" id="PTHR45825:SF11">
    <property type="entry name" value="ALPHA AMYLASE DOMAIN-CONTAINING PROTEIN"/>
    <property type="match status" value="1"/>
</dbReference>
<reference evidence="11 12" key="1">
    <citation type="submission" date="2020-03" db="EMBL/GenBank/DDBJ databases">
        <authorList>
            <consortium name="Genoscope - CEA"/>
            <person name="William W."/>
        </authorList>
    </citation>
    <scope>NUCLEOTIDE SEQUENCE [LARGE SCALE GENOMIC DNA]</scope>
    <source>
        <strain evidence="12">DSM 16959</strain>
    </source>
</reference>
<dbReference type="Pfam" id="PF00534">
    <property type="entry name" value="Glycos_transf_1"/>
    <property type="match status" value="1"/>
</dbReference>
<dbReference type="Gene3D" id="3.40.50.2000">
    <property type="entry name" value="Glycogen Phosphorylase B"/>
    <property type="match status" value="2"/>
</dbReference>
<dbReference type="OrthoDB" id="9808590at2"/>
<evidence type="ECO:0000256" key="7">
    <source>
        <dbReference type="ARBA" id="ARBA00023056"/>
    </source>
</evidence>
<protein>
    <recommendedName>
        <fullName evidence="8">Glycogen synthase</fullName>
        <ecNumber evidence="8">2.4.1.21</ecNumber>
    </recommendedName>
    <alternativeName>
        <fullName evidence="8">Starch [bacterial glycogen] synthase</fullName>
    </alternativeName>
</protein>
<evidence type="ECO:0000256" key="4">
    <source>
        <dbReference type="ARBA" id="ARBA00010281"/>
    </source>
</evidence>
<dbReference type="GO" id="GO:0005978">
    <property type="term" value="P:glycogen biosynthetic process"/>
    <property type="evidence" value="ECO:0007669"/>
    <property type="project" value="UniProtKB-UniRule"/>
</dbReference>
<comment type="pathway">
    <text evidence="3 8">Glycan biosynthesis; glycogen biosynthesis.</text>
</comment>
<feature type="binding site" evidence="8">
    <location>
        <position position="15"/>
    </location>
    <ligand>
        <name>ADP-alpha-D-glucose</name>
        <dbReference type="ChEBI" id="CHEBI:57498"/>
    </ligand>
</feature>
<dbReference type="CDD" id="cd03791">
    <property type="entry name" value="GT5_Glycogen_synthase_DULL1-like"/>
    <property type="match status" value="1"/>
</dbReference>
<evidence type="ECO:0000259" key="9">
    <source>
        <dbReference type="Pfam" id="PF00534"/>
    </source>
</evidence>
<feature type="domain" description="Glycosyl transferase family 1" evidence="9">
    <location>
        <begin position="292"/>
        <end position="441"/>
    </location>
</feature>
<evidence type="ECO:0000313" key="12">
    <source>
        <dbReference type="Proteomes" id="UP000515733"/>
    </source>
</evidence>
<dbReference type="EMBL" id="LR778301">
    <property type="protein sequence ID" value="CAB1370737.1"/>
    <property type="molecule type" value="Genomic_DNA"/>
</dbReference>
<dbReference type="InterPro" id="IPR011835">
    <property type="entry name" value="GS/SS"/>
</dbReference>
<keyword evidence="7 8" id="KW-0320">Glycogen biosynthesis</keyword>
<evidence type="ECO:0000256" key="5">
    <source>
        <dbReference type="ARBA" id="ARBA00022676"/>
    </source>
</evidence>
<dbReference type="PANTHER" id="PTHR45825">
    <property type="entry name" value="GRANULE-BOUND STARCH SYNTHASE 1, CHLOROPLASTIC/AMYLOPLASTIC"/>
    <property type="match status" value="1"/>
</dbReference>
<evidence type="ECO:0000256" key="6">
    <source>
        <dbReference type="ARBA" id="ARBA00022679"/>
    </source>
</evidence>
<accession>A0A6S6Y5G3</accession>
<proteinExistence type="inferred from homology"/>
<dbReference type="GO" id="GO:0009011">
    <property type="term" value="F:alpha-1,4-glucan glucosyltransferase (ADP-glucose donor) activity"/>
    <property type="evidence" value="ECO:0007669"/>
    <property type="project" value="UniProtKB-UniRule"/>
</dbReference>
<keyword evidence="12" id="KW-1185">Reference proteome</keyword>
<dbReference type="KEGG" id="doe:DENOEST_3583"/>
<keyword evidence="5 8" id="KW-0328">Glycosyltransferase</keyword>
<comment type="function">
    <text evidence="2 8">Synthesizes alpha-1,4-glucan chains using ADP-glucose.</text>
</comment>
<evidence type="ECO:0000256" key="2">
    <source>
        <dbReference type="ARBA" id="ARBA00002764"/>
    </source>
</evidence>
<keyword evidence="6 8" id="KW-0808">Transferase</keyword>
<evidence type="ECO:0000256" key="3">
    <source>
        <dbReference type="ARBA" id="ARBA00004964"/>
    </source>
</evidence>
<comment type="similarity">
    <text evidence="4 8">Belongs to the glycosyltransferase 1 family. Bacterial/plant glycogen synthase subfamily.</text>
</comment>
<evidence type="ECO:0000256" key="1">
    <source>
        <dbReference type="ARBA" id="ARBA00001478"/>
    </source>
</evidence>
<gene>
    <name evidence="8 11" type="primary">glgA</name>
    <name evidence="11" type="ORF">DENOEST_3583</name>
</gene>
<dbReference type="InterPro" id="IPR001296">
    <property type="entry name" value="Glyco_trans_1"/>
</dbReference>
<evidence type="ECO:0000313" key="11">
    <source>
        <dbReference type="EMBL" id="CAB1370737.1"/>
    </source>
</evidence>
<dbReference type="NCBIfam" id="TIGR02095">
    <property type="entry name" value="glgA"/>
    <property type="match status" value="1"/>
</dbReference>
<comment type="catalytic activity">
    <reaction evidence="1 8">
        <text>[(1-&gt;4)-alpha-D-glucosyl](n) + ADP-alpha-D-glucose = [(1-&gt;4)-alpha-D-glucosyl](n+1) + ADP + H(+)</text>
        <dbReference type="Rhea" id="RHEA:18189"/>
        <dbReference type="Rhea" id="RHEA-COMP:9584"/>
        <dbReference type="Rhea" id="RHEA-COMP:9587"/>
        <dbReference type="ChEBI" id="CHEBI:15378"/>
        <dbReference type="ChEBI" id="CHEBI:15444"/>
        <dbReference type="ChEBI" id="CHEBI:57498"/>
        <dbReference type="ChEBI" id="CHEBI:456216"/>
        <dbReference type="EC" id="2.4.1.21"/>
    </reaction>
</comment>
<dbReference type="InterPro" id="IPR013534">
    <property type="entry name" value="Starch_synth_cat_dom"/>
</dbReference>
<dbReference type="UniPathway" id="UPA00164"/>
<dbReference type="Proteomes" id="UP000515733">
    <property type="component" value="Chromosome"/>
</dbReference>
<dbReference type="AlphaFoldDB" id="A0A6S6Y5G3"/>
<feature type="domain" description="Starch synthase catalytic" evidence="10">
    <location>
        <begin position="2"/>
        <end position="240"/>
    </location>
</feature>
<sequence length="480" mass="52079">MKILFVTPELAPWVKTGGLGDVSAALPPALRQAGADVRVLLPWYPALQQAFPNASAVAPVPPLGGLLPGALLRQAIAPDGTPLLLLDCPEYYARPSNPYLGPDGLDWPDNHLRFGLLSRVAAWLGSTDCPLDWQCDLLHCNDWQTGLAPAYLRYLPGARARTLITVHNLAFQGLFGQTALAALGLPPAAWSMVGVEYHGYLSFLKAGLQHADGIATVSPGYAREVQTPEEGMGLDGLLRHRRDSLLGILNGIDTKIWDPARDPHIPHPYDALHLEGKALNKSALQRELGLAEAPDRPLLGVVSRLTHQKGLDLLVTSASKILDLPVQLVVLGNGDKTLEQEFLALAKDHPGQVAVRIGFDEGLAHRIEAGADLFLMPSRFEPCGLNQMYSQRYGTPPLVRATGGLADTVTDCNPEAANGASGFVFQEARGADFLAAVERAVAAWRNKTLWRRLQLNGMTRDWSWHAPAREYLAYYARLLG</sequence>
<dbReference type="SUPFAM" id="SSF53756">
    <property type="entry name" value="UDP-Glycosyltransferase/glycogen phosphorylase"/>
    <property type="match status" value="1"/>
</dbReference>
<evidence type="ECO:0000256" key="8">
    <source>
        <dbReference type="HAMAP-Rule" id="MF_00484"/>
    </source>
</evidence>
<dbReference type="NCBIfam" id="NF001899">
    <property type="entry name" value="PRK00654.1-2"/>
    <property type="match status" value="1"/>
</dbReference>
<dbReference type="GO" id="GO:0004373">
    <property type="term" value="F:alpha-1,4-glucan glucosyltransferase (UDP-glucose donor) activity"/>
    <property type="evidence" value="ECO:0007669"/>
    <property type="project" value="InterPro"/>
</dbReference>
<dbReference type="EC" id="2.4.1.21" evidence="8"/>
<dbReference type="Pfam" id="PF08323">
    <property type="entry name" value="Glyco_transf_5"/>
    <property type="match status" value="1"/>
</dbReference>